<feature type="transmembrane region" description="Helical" evidence="1">
    <location>
        <begin position="215"/>
        <end position="239"/>
    </location>
</feature>
<keyword evidence="1" id="KW-1133">Transmembrane helix</keyword>
<feature type="transmembrane region" description="Helical" evidence="1">
    <location>
        <begin position="415"/>
        <end position="436"/>
    </location>
</feature>
<keyword evidence="1" id="KW-0472">Membrane</keyword>
<organism evidence="2">
    <name type="scientific">Telmatobacter sp. DSM 110680</name>
    <dbReference type="NCBI Taxonomy" id="3036704"/>
    <lineage>
        <taxon>Bacteria</taxon>
        <taxon>Pseudomonadati</taxon>
        <taxon>Acidobacteriota</taxon>
        <taxon>Terriglobia</taxon>
        <taxon>Terriglobales</taxon>
        <taxon>Acidobacteriaceae</taxon>
        <taxon>Telmatobacter</taxon>
    </lineage>
</organism>
<evidence type="ECO:0000313" key="2">
    <source>
        <dbReference type="EMBL" id="XBH18277.1"/>
    </source>
</evidence>
<dbReference type="RefSeq" id="WP_348263501.1">
    <property type="nucleotide sequence ID" value="NZ_CP121196.1"/>
</dbReference>
<feature type="transmembrane region" description="Helical" evidence="1">
    <location>
        <begin position="311"/>
        <end position="332"/>
    </location>
</feature>
<feature type="transmembrane region" description="Helical" evidence="1">
    <location>
        <begin position="344"/>
        <end position="363"/>
    </location>
</feature>
<feature type="transmembrane region" description="Helical" evidence="1">
    <location>
        <begin position="77"/>
        <end position="95"/>
    </location>
</feature>
<gene>
    <name evidence="2" type="ORF">P8935_02845</name>
</gene>
<dbReference type="AlphaFoldDB" id="A0AAU7DJK3"/>
<dbReference type="EMBL" id="CP121196">
    <property type="protein sequence ID" value="XBH18277.1"/>
    <property type="molecule type" value="Genomic_DNA"/>
</dbReference>
<feature type="transmembrane region" description="Helical" evidence="1">
    <location>
        <begin position="175"/>
        <end position="195"/>
    </location>
</feature>
<feature type="transmembrane region" description="Helical" evidence="1">
    <location>
        <begin position="251"/>
        <end position="268"/>
    </location>
</feature>
<keyword evidence="1" id="KW-0812">Transmembrane</keyword>
<protein>
    <recommendedName>
        <fullName evidence="3">NnrS family protein</fullName>
    </recommendedName>
</protein>
<evidence type="ECO:0008006" key="3">
    <source>
        <dbReference type="Google" id="ProtNLM"/>
    </source>
</evidence>
<feature type="transmembrane region" description="Helical" evidence="1">
    <location>
        <begin position="35"/>
        <end position="57"/>
    </location>
</feature>
<accession>A0AAU7DJK3</accession>
<feature type="transmembrane region" description="Helical" evidence="1">
    <location>
        <begin position="136"/>
        <end position="154"/>
    </location>
</feature>
<sequence>MGTISLLDQSVSVGAVGENSVIIARERQKSLVLRAWIGSGLFFMALPGTLLGFSNLMAISAHHGLGTLPAAWMEGHGHAQMFGWIGSFILGIGFYSQPAHGRSVLRVPLSCYLLWTSGVAMRWFGNIYGCQWRTLLPVSAGFELLAVMLFLYAASHHKLPESGDGNKAKAPMEMWMVSVLIGTAGLAAGVIFNFVECVRLGLQGGLRSFPHSLDQKYLVLLGWGFVVPVVWGFSARWLPSFLAISKPSVRWFRMALLMAITGVLFGVSGLPKPATILFALGSGTIGIALRLTERPHGHAKIHGIHPSFPVFIRLAYAWLIVAGSMSVWAAFMDVHGGIWGASRHALTVGFAATMVFAIGPRILPHFAGIQRIFSTQLMFFSLVCLQTGCLLRVVFEPLAYEGLASFAWRVLPVSGVLELSGVLLFASNLMATFLLGRRAFATES</sequence>
<reference evidence="2" key="1">
    <citation type="submission" date="2023-03" db="EMBL/GenBank/DDBJ databases">
        <title>Edaphobacter sp.</title>
        <authorList>
            <person name="Huber K.J."/>
            <person name="Papendorf J."/>
            <person name="Pilke C."/>
            <person name="Bunk B."/>
            <person name="Sproeer C."/>
            <person name="Pester M."/>
        </authorList>
    </citation>
    <scope>NUCLEOTIDE SEQUENCE</scope>
    <source>
        <strain evidence="2">DSM 110680</strain>
    </source>
</reference>
<proteinExistence type="predicted"/>
<evidence type="ECO:0000256" key="1">
    <source>
        <dbReference type="SAM" id="Phobius"/>
    </source>
</evidence>
<name>A0AAU7DJK3_9BACT</name>
<feature type="transmembrane region" description="Helical" evidence="1">
    <location>
        <begin position="375"/>
        <end position="395"/>
    </location>
</feature>